<dbReference type="AlphaFoldDB" id="A0A3B0T747"/>
<proteinExistence type="predicted"/>
<protein>
    <submittedName>
        <fullName evidence="1">RidA/YER057c/UK114 superfamily, group 6</fullName>
    </submittedName>
</protein>
<accession>A0A3B0T747</accession>
<dbReference type="Gene3D" id="3.30.1330.40">
    <property type="entry name" value="RutC-like"/>
    <property type="match status" value="1"/>
</dbReference>
<dbReference type="InterPro" id="IPR006175">
    <property type="entry name" value="YjgF/YER057c/UK114"/>
</dbReference>
<name>A0A3B0T747_9ZZZZ</name>
<dbReference type="PANTHER" id="PTHR43857:SF1">
    <property type="entry name" value="YJGH FAMILY PROTEIN"/>
    <property type="match status" value="1"/>
</dbReference>
<organism evidence="1">
    <name type="scientific">hydrothermal vent metagenome</name>
    <dbReference type="NCBI Taxonomy" id="652676"/>
    <lineage>
        <taxon>unclassified sequences</taxon>
        <taxon>metagenomes</taxon>
        <taxon>ecological metagenomes</taxon>
    </lineage>
</organism>
<gene>
    <name evidence="1" type="ORF">MNBD_ACTINO01-415</name>
</gene>
<dbReference type="SUPFAM" id="SSF55298">
    <property type="entry name" value="YjgF-like"/>
    <property type="match status" value="1"/>
</dbReference>
<dbReference type="EMBL" id="UOEI01000688">
    <property type="protein sequence ID" value="VAW09167.1"/>
    <property type="molecule type" value="Genomic_DNA"/>
</dbReference>
<dbReference type="InterPro" id="IPR035959">
    <property type="entry name" value="RutC-like_sf"/>
</dbReference>
<dbReference type="PANTHER" id="PTHR43857">
    <property type="entry name" value="BLR7761 PROTEIN"/>
    <property type="match status" value="1"/>
</dbReference>
<dbReference type="CDD" id="cd06154">
    <property type="entry name" value="YjgF_YER057c_UK114_like_6"/>
    <property type="match status" value="1"/>
</dbReference>
<dbReference type="Pfam" id="PF01042">
    <property type="entry name" value="Ribonuc_L-PSP"/>
    <property type="match status" value="1"/>
</dbReference>
<reference evidence="1" key="1">
    <citation type="submission" date="2018-06" db="EMBL/GenBank/DDBJ databases">
        <authorList>
            <person name="Zhirakovskaya E."/>
        </authorList>
    </citation>
    <scope>NUCLEOTIDE SEQUENCE</scope>
</reference>
<sequence length="141" mass="15065">MKRARFHGVSPYEDAFGFARAVRVGDVIHVAGTAPIAEPDTQPALDAYGQMLRCGEIAGEAIEGLGGSMADVVRTRMFLVDTADADAVGRAHKEIFGDHEPAATMVVVAALLDPTWRVEIEVEAIVSNVRPRSPSRGPIQV</sequence>
<evidence type="ECO:0000313" key="1">
    <source>
        <dbReference type="EMBL" id="VAW09167.1"/>
    </source>
</evidence>